<dbReference type="Pfam" id="PF22552">
    <property type="entry name" value="TY-Chap3"/>
    <property type="match status" value="1"/>
</dbReference>
<dbReference type="InterPro" id="IPR054344">
    <property type="entry name" value="TY-Chap_N"/>
</dbReference>
<sequence length="159" mass="17605">MDEYWSDFAGRLARTLGELAERSVLTIAWASVPTIYLQFAQDEEGLTVRTGAEDVAGSAQLGELSALGWESPETDPLGRRTWHTALGWPARSGDYDRLAQLCVRTLTDAHGVPSPDELEYRAHREGEEPPEDVVLYEEDLEQAEPHLVLDRLGITDANG</sequence>
<protein>
    <recommendedName>
        <fullName evidence="1">TY-Chap N-terminal domain-containing protein</fullName>
    </recommendedName>
</protein>
<dbReference type="EMBL" id="JACGWT010000002">
    <property type="protein sequence ID" value="MBA8793649.1"/>
    <property type="molecule type" value="Genomic_DNA"/>
</dbReference>
<evidence type="ECO:0000313" key="3">
    <source>
        <dbReference type="Proteomes" id="UP000523079"/>
    </source>
</evidence>
<evidence type="ECO:0000313" key="2">
    <source>
        <dbReference type="EMBL" id="MBA8793649.1"/>
    </source>
</evidence>
<name>A0A7W3P568_9ACTN</name>
<accession>A0A7W3P568</accession>
<organism evidence="2 3">
    <name type="scientific">Microlunatus kandeliicorticis</name>
    <dbReference type="NCBI Taxonomy" id="1759536"/>
    <lineage>
        <taxon>Bacteria</taxon>
        <taxon>Bacillati</taxon>
        <taxon>Actinomycetota</taxon>
        <taxon>Actinomycetes</taxon>
        <taxon>Propionibacteriales</taxon>
        <taxon>Propionibacteriaceae</taxon>
        <taxon>Microlunatus</taxon>
    </lineage>
</organism>
<comment type="caution">
    <text evidence="2">The sequence shown here is derived from an EMBL/GenBank/DDBJ whole genome shotgun (WGS) entry which is preliminary data.</text>
</comment>
<gene>
    <name evidence="2" type="ORF">FHX74_001254</name>
</gene>
<dbReference type="RefSeq" id="WP_182559240.1">
    <property type="nucleotide sequence ID" value="NZ_JACGWT010000002.1"/>
</dbReference>
<evidence type="ECO:0000259" key="1">
    <source>
        <dbReference type="Pfam" id="PF22552"/>
    </source>
</evidence>
<feature type="domain" description="TY-Chap N-terminal" evidence="1">
    <location>
        <begin position="4"/>
        <end position="118"/>
    </location>
</feature>
<keyword evidence="3" id="KW-1185">Reference proteome</keyword>
<dbReference type="Proteomes" id="UP000523079">
    <property type="component" value="Unassembled WGS sequence"/>
</dbReference>
<dbReference type="AlphaFoldDB" id="A0A7W3P568"/>
<proteinExistence type="predicted"/>
<reference evidence="2 3" key="1">
    <citation type="submission" date="2020-07" db="EMBL/GenBank/DDBJ databases">
        <title>Sequencing the genomes of 1000 actinobacteria strains.</title>
        <authorList>
            <person name="Klenk H.-P."/>
        </authorList>
    </citation>
    <scope>NUCLEOTIDE SEQUENCE [LARGE SCALE GENOMIC DNA]</scope>
    <source>
        <strain evidence="2 3">DSM 100723</strain>
    </source>
</reference>